<proteinExistence type="predicted"/>
<comment type="caution">
    <text evidence="1">The sequence shown here is derived from an EMBL/GenBank/DDBJ whole genome shotgun (WGS) entry which is preliminary data.</text>
</comment>
<dbReference type="Proteomes" id="UP000196475">
    <property type="component" value="Unassembled WGS sequence"/>
</dbReference>
<dbReference type="EMBL" id="LZRT01000068">
    <property type="protein sequence ID" value="OUM87876.1"/>
    <property type="molecule type" value="Genomic_DNA"/>
</dbReference>
<name>A0A1Y3PP34_9BACI</name>
<protein>
    <submittedName>
        <fullName evidence="1">Uncharacterized protein</fullName>
    </submittedName>
</protein>
<dbReference type="AlphaFoldDB" id="A0A1Y3PP34"/>
<gene>
    <name evidence="1" type="ORF">BAA01_12055</name>
</gene>
<evidence type="ECO:0000313" key="1">
    <source>
        <dbReference type="EMBL" id="OUM87876.1"/>
    </source>
</evidence>
<sequence length="76" mass="8684">MPNYYEAKPKGGKLTGRHKSELQKAGFGWTGLGWIAVAEKPPKVWGCTVRKINPPKKQPVKTEQEFYKFLKKTFGF</sequence>
<evidence type="ECO:0000313" key="2">
    <source>
        <dbReference type="Proteomes" id="UP000196475"/>
    </source>
</evidence>
<reference evidence="2" key="1">
    <citation type="submission" date="2016-06" db="EMBL/GenBank/DDBJ databases">
        <authorList>
            <person name="Nascimento L."/>
            <person name="Pereira R.V."/>
            <person name="Martins L.F."/>
            <person name="Quaggio R.B."/>
            <person name="Silva A.M."/>
            <person name="Setubal J.C."/>
        </authorList>
    </citation>
    <scope>NUCLEOTIDE SEQUENCE [LARGE SCALE GENOMIC DNA]</scope>
</reference>
<accession>A0A1Y3PP34</accession>
<organism evidence="1 2">
    <name type="scientific">Bacillus thermozeamaize</name>
    <dbReference type="NCBI Taxonomy" id="230954"/>
    <lineage>
        <taxon>Bacteria</taxon>
        <taxon>Bacillati</taxon>
        <taxon>Bacillota</taxon>
        <taxon>Bacilli</taxon>
        <taxon>Bacillales</taxon>
        <taxon>Bacillaceae</taxon>
        <taxon>Bacillus</taxon>
    </lineage>
</organism>